<evidence type="ECO:0000313" key="7">
    <source>
        <dbReference type="EMBL" id="ADE55787.1"/>
    </source>
</evidence>
<dbReference type="eggNOG" id="COG3119">
    <property type="taxonomic scope" value="Bacteria"/>
</dbReference>
<protein>
    <submittedName>
        <fullName evidence="7">Sulfatase</fullName>
    </submittedName>
</protein>
<proteinExistence type="inferred from homology"/>
<evidence type="ECO:0000313" key="8">
    <source>
        <dbReference type="Proteomes" id="UP000000925"/>
    </source>
</evidence>
<accession>D5EQH3</accession>
<dbReference type="PROSITE" id="PS00523">
    <property type="entry name" value="SULFATASE_1"/>
    <property type="match status" value="1"/>
</dbReference>
<keyword evidence="4" id="KW-0325">Glycoprotein</keyword>
<evidence type="ECO:0000256" key="5">
    <source>
        <dbReference type="SAM" id="SignalP"/>
    </source>
</evidence>
<feature type="domain" description="Sulfatase N-terminal" evidence="6">
    <location>
        <begin position="28"/>
        <end position="400"/>
    </location>
</feature>
<evidence type="ECO:0000256" key="1">
    <source>
        <dbReference type="ARBA" id="ARBA00008779"/>
    </source>
</evidence>
<dbReference type="Proteomes" id="UP000000925">
    <property type="component" value="Chromosome"/>
</dbReference>
<keyword evidence="3" id="KW-0378">Hydrolase</keyword>
<dbReference type="Gene3D" id="3.40.720.10">
    <property type="entry name" value="Alkaline Phosphatase, subunit A"/>
    <property type="match status" value="1"/>
</dbReference>
<dbReference type="HOGENOM" id="CLU_006332_9_3_0"/>
<sequence>MMLPKSRFLSALLMLGLAAVAHAEKTRPNILFIMSDDHTSQAVGVYGGRLQALNPTPTLDKLAAEGIVMENAFCTNAICTPSRACIMTGQYSAVNGVTDLNGKLEPARQYLAHEMKQAGYQTAVIGKWHLKERPEAFDYYKVLHSQGDYFDPFFYERGATETVTKQYWWGPATYKNVTSMQGHSTDCIADSALEWFQELRDPDQPFFLKLQFKAPHDYFEYAPRYEDYLADVEIPEPASMWNNERNGSIATRGVDDELLPYIGTSVGARHYRRNMVDDENAPWAHKVDRSLTGDAAKKQAYQLYLKAYLRCVKGVDDNVKRVLDYMEREGILDNTVVIYTGDQGFYLGEHDYIDKRWGYEEAMRMPFIVRYPKGIPAGTRSDAIVENVDYPAMMLDYAGVDTPDYMQGRSFRSIMESGKEPKDWKQAAYYHYWMHMVHHENPAHIGIRTKKFKLLYFYGAAEDATEAETPPAWELYDLENDPQEMNNLYENPEYAQIIEQLKGQLKALRADYGEDDPKFACNAVIDEFWDYGEEARAKAEALSAEYLLKIEAQRKAKQAETRW</sequence>
<dbReference type="InterPro" id="IPR024607">
    <property type="entry name" value="Sulfatase_CS"/>
</dbReference>
<dbReference type="PANTHER" id="PTHR43108">
    <property type="entry name" value="N-ACETYLGLUCOSAMINE-6-SULFATASE FAMILY MEMBER"/>
    <property type="match status" value="1"/>
</dbReference>
<comment type="similarity">
    <text evidence="1">Belongs to the sulfatase family.</text>
</comment>
<dbReference type="GO" id="GO:0016787">
    <property type="term" value="F:hydrolase activity"/>
    <property type="evidence" value="ECO:0007669"/>
    <property type="project" value="UniProtKB-KW"/>
</dbReference>
<evidence type="ECO:0000256" key="2">
    <source>
        <dbReference type="ARBA" id="ARBA00022729"/>
    </source>
</evidence>
<evidence type="ECO:0000256" key="3">
    <source>
        <dbReference type="ARBA" id="ARBA00022801"/>
    </source>
</evidence>
<gene>
    <name evidence="7" type="ordered locus">Caka_2772</name>
</gene>
<name>D5EQH3_CORAD</name>
<keyword evidence="2 5" id="KW-0732">Signal</keyword>
<dbReference type="PROSITE" id="PS00149">
    <property type="entry name" value="SULFATASE_2"/>
    <property type="match status" value="1"/>
</dbReference>
<dbReference type="InterPro" id="IPR000917">
    <property type="entry name" value="Sulfatase_N"/>
</dbReference>
<dbReference type="SUPFAM" id="SSF53649">
    <property type="entry name" value="Alkaline phosphatase-like"/>
    <property type="match status" value="1"/>
</dbReference>
<evidence type="ECO:0000256" key="4">
    <source>
        <dbReference type="ARBA" id="ARBA00023180"/>
    </source>
</evidence>
<organism evidence="7 8">
    <name type="scientific">Coraliomargarita akajimensis (strain DSM 45221 / IAM 15411 / JCM 23193 / KCTC 12865 / 04OKA010-24)</name>
    <dbReference type="NCBI Taxonomy" id="583355"/>
    <lineage>
        <taxon>Bacteria</taxon>
        <taxon>Pseudomonadati</taxon>
        <taxon>Verrucomicrobiota</taxon>
        <taxon>Opitutia</taxon>
        <taxon>Puniceicoccales</taxon>
        <taxon>Coraliomargaritaceae</taxon>
        <taxon>Coraliomargarita</taxon>
    </lineage>
</organism>
<dbReference type="PANTHER" id="PTHR43108:SF6">
    <property type="entry name" value="N-SULPHOGLUCOSAMINE SULPHOHYDROLASE"/>
    <property type="match status" value="1"/>
</dbReference>
<feature type="chain" id="PRO_5003071350" evidence="5">
    <location>
        <begin position="24"/>
        <end position="563"/>
    </location>
</feature>
<dbReference type="InterPro" id="IPR017850">
    <property type="entry name" value="Alkaline_phosphatase_core_sf"/>
</dbReference>
<feature type="signal peptide" evidence="5">
    <location>
        <begin position="1"/>
        <end position="23"/>
    </location>
</feature>
<dbReference type="CDD" id="cd16031">
    <property type="entry name" value="G6S_like"/>
    <property type="match status" value="1"/>
</dbReference>
<dbReference type="OrthoDB" id="9762324at2"/>
<reference evidence="7 8" key="1">
    <citation type="journal article" date="2010" name="Stand. Genomic Sci.">
        <title>Complete genome sequence of Coraliomargarita akajimensis type strain (04OKA010-24).</title>
        <authorList>
            <person name="Mavromatis K."/>
            <person name="Abt B."/>
            <person name="Brambilla E."/>
            <person name="Lapidus A."/>
            <person name="Copeland A."/>
            <person name="Deshpande S."/>
            <person name="Nolan M."/>
            <person name="Lucas S."/>
            <person name="Tice H."/>
            <person name="Cheng J.F."/>
            <person name="Han C."/>
            <person name="Detter J.C."/>
            <person name="Woyke T."/>
            <person name="Goodwin L."/>
            <person name="Pitluck S."/>
            <person name="Held B."/>
            <person name="Brettin T."/>
            <person name="Tapia R."/>
            <person name="Ivanova N."/>
            <person name="Mikhailova N."/>
            <person name="Pati A."/>
            <person name="Liolios K."/>
            <person name="Chen A."/>
            <person name="Palaniappan K."/>
            <person name="Land M."/>
            <person name="Hauser L."/>
            <person name="Chang Y.J."/>
            <person name="Jeffries C.D."/>
            <person name="Rohde M."/>
            <person name="Goker M."/>
            <person name="Bristow J."/>
            <person name="Eisen J.A."/>
            <person name="Markowitz V."/>
            <person name="Hugenholtz P."/>
            <person name="Klenk H.P."/>
            <person name="Kyrpides N.C."/>
        </authorList>
    </citation>
    <scope>NUCLEOTIDE SEQUENCE [LARGE SCALE GENOMIC DNA]</scope>
    <source>
        <strain evidence="8">DSM 45221 / IAM 15411 / JCM 23193 / KCTC 12865</strain>
    </source>
</reference>
<keyword evidence="8" id="KW-1185">Reference proteome</keyword>
<dbReference type="Pfam" id="PF00884">
    <property type="entry name" value="Sulfatase"/>
    <property type="match status" value="1"/>
</dbReference>
<dbReference type="KEGG" id="caa:Caka_2772"/>
<dbReference type="AlphaFoldDB" id="D5EQH3"/>
<dbReference type="EMBL" id="CP001998">
    <property type="protein sequence ID" value="ADE55787.1"/>
    <property type="molecule type" value="Genomic_DNA"/>
</dbReference>
<dbReference type="RefSeq" id="WP_013044509.1">
    <property type="nucleotide sequence ID" value="NC_014008.1"/>
</dbReference>
<evidence type="ECO:0000259" key="6">
    <source>
        <dbReference type="Pfam" id="PF00884"/>
    </source>
</evidence>